<protein>
    <submittedName>
        <fullName evidence="2">Uncharacterized protein</fullName>
    </submittedName>
</protein>
<gene>
    <name evidence="2" type="ORF">BJY16_000048</name>
</gene>
<dbReference type="Proteomes" id="UP000546162">
    <property type="component" value="Unassembled WGS sequence"/>
</dbReference>
<keyword evidence="1" id="KW-1133">Transmembrane helix</keyword>
<accession>A0A7W7GQT8</accession>
<keyword evidence="3" id="KW-1185">Reference proteome</keyword>
<comment type="caution">
    <text evidence="2">The sequence shown here is derived from an EMBL/GenBank/DDBJ whole genome shotgun (WGS) entry which is preliminary data.</text>
</comment>
<evidence type="ECO:0000313" key="3">
    <source>
        <dbReference type="Proteomes" id="UP000546162"/>
    </source>
</evidence>
<organism evidence="2 3">
    <name type="scientific">Actinoplanes octamycinicus</name>
    <dbReference type="NCBI Taxonomy" id="135948"/>
    <lineage>
        <taxon>Bacteria</taxon>
        <taxon>Bacillati</taxon>
        <taxon>Actinomycetota</taxon>
        <taxon>Actinomycetes</taxon>
        <taxon>Micromonosporales</taxon>
        <taxon>Micromonosporaceae</taxon>
        <taxon>Actinoplanes</taxon>
    </lineage>
</organism>
<dbReference type="AlphaFoldDB" id="A0A7W7GQT8"/>
<sequence>MDNVLMWMTRRRSSPTTRAGRWAGAVAAVLCYLLVVLLLVG</sequence>
<keyword evidence="1" id="KW-0812">Transmembrane</keyword>
<reference evidence="2 3" key="1">
    <citation type="submission" date="2020-08" db="EMBL/GenBank/DDBJ databases">
        <title>Sequencing the genomes of 1000 actinobacteria strains.</title>
        <authorList>
            <person name="Klenk H.-P."/>
        </authorList>
    </citation>
    <scope>NUCLEOTIDE SEQUENCE [LARGE SCALE GENOMIC DNA]</scope>
    <source>
        <strain evidence="2 3">DSM 45809</strain>
    </source>
</reference>
<feature type="transmembrane region" description="Helical" evidence="1">
    <location>
        <begin position="21"/>
        <end position="40"/>
    </location>
</feature>
<evidence type="ECO:0000313" key="2">
    <source>
        <dbReference type="EMBL" id="MBB4736589.1"/>
    </source>
</evidence>
<dbReference type="RefSeq" id="WP_260418243.1">
    <property type="nucleotide sequence ID" value="NZ_BAABFG010000005.1"/>
</dbReference>
<dbReference type="EMBL" id="JACHNB010000001">
    <property type="protein sequence ID" value="MBB4736589.1"/>
    <property type="molecule type" value="Genomic_DNA"/>
</dbReference>
<keyword evidence="1" id="KW-0472">Membrane</keyword>
<evidence type="ECO:0000256" key="1">
    <source>
        <dbReference type="SAM" id="Phobius"/>
    </source>
</evidence>
<name>A0A7W7GQT8_9ACTN</name>
<proteinExistence type="predicted"/>